<dbReference type="Proteomes" id="UP001143309">
    <property type="component" value="Unassembled WGS sequence"/>
</dbReference>
<keyword evidence="1" id="KW-0732">Signal</keyword>
<feature type="domain" description="Ig-like SoxY" evidence="3">
    <location>
        <begin position="49"/>
        <end position="159"/>
    </location>
</feature>
<feature type="domain" description="Sulphur oxidation protein SoxZ" evidence="2">
    <location>
        <begin position="190"/>
        <end position="279"/>
    </location>
</feature>
<organism evidence="4 5">
    <name type="scientific">Methylopila turkensis</name>
    <dbReference type="NCBI Taxonomy" id="1437816"/>
    <lineage>
        <taxon>Bacteria</taxon>
        <taxon>Pseudomonadati</taxon>
        <taxon>Pseudomonadota</taxon>
        <taxon>Alphaproteobacteria</taxon>
        <taxon>Hyphomicrobiales</taxon>
        <taxon>Methylopilaceae</taxon>
        <taxon>Methylopila</taxon>
    </lineage>
</organism>
<name>A0A9W6JNR8_9HYPH</name>
<reference evidence="4" key="1">
    <citation type="journal article" date="2014" name="Int. J. Syst. Evol. Microbiol.">
        <title>Complete genome sequence of Corynebacterium casei LMG S-19264T (=DSM 44701T), isolated from a smear-ripened cheese.</title>
        <authorList>
            <consortium name="US DOE Joint Genome Institute (JGI-PGF)"/>
            <person name="Walter F."/>
            <person name="Albersmeier A."/>
            <person name="Kalinowski J."/>
            <person name="Ruckert C."/>
        </authorList>
    </citation>
    <scope>NUCLEOTIDE SEQUENCE</scope>
    <source>
        <strain evidence="4">VKM B-2748</strain>
    </source>
</reference>
<proteinExistence type="predicted"/>
<dbReference type="Pfam" id="PF08770">
    <property type="entry name" value="SoxZ"/>
    <property type="match status" value="1"/>
</dbReference>
<dbReference type="RefSeq" id="WP_271201488.1">
    <property type="nucleotide sequence ID" value="NZ_BSFL01000003.1"/>
</dbReference>
<evidence type="ECO:0000313" key="4">
    <source>
        <dbReference type="EMBL" id="GLK81015.1"/>
    </source>
</evidence>
<sequence>MSFSPRSSGLNGVRLAAAFGLAAALVAAPALAAPGTDQNTDKTFETFRKDAFGDKAIERDSALLTIDAPIRAEDAAVVPIDVNVTLPKDDPRTVKAVTLIVDENPSPVAATFTLGQERREFALSTRLRVNAYSSVRAVLETSDGQLHMAARFVKASGGCSAPALKDEDQAMANLGQLKFRPAVANASAKPRDDGSSDAQLMIRHPNYSGLQMDPIDRTYIPARFVNKIVVKQGEATVFTMEGGISLSEDPAIQFSYLPGAAPVTVNAQDTEGVQFSGEMQGRPKS</sequence>
<evidence type="ECO:0000259" key="2">
    <source>
        <dbReference type="Pfam" id="PF08770"/>
    </source>
</evidence>
<feature type="signal peptide" evidence="1">
    <location>
        <begin position="1"/>
        <end position="32"/>
    </location>
</feature>
<dbReference type="InterPro" id="IPR032711">
    <property type="entry name" value="SoxY"/>
</dbReference>
<dbReference type="InterPro" id="IPR030831">
    <property type="entry name" value="Fuse-rel_SoxYZ"/>
</dbReference>
<dbReference type="Gene3D" id="2.60.40.2470">
    <property type="entry name" value="SoxY domain"/>
    <property type="match status" value="1"/>
</dbReference>
<evidence type="ECO:0000313" key="5">
    <source>
        <dbReference type="Proteomes" id="UP001143309"/>
    </source>
</evidence>
<dbReference type="AlphaFoldDB" id="A0A9W6JNR8"/>
<keyword evidence="5" id="KW-1185">Reference proteome</keyword>
<comment type="caution">
    <text evidence="4">The sequence shown here is derived from an EMBL/GenBank/DDBJ whole genome shotgun (WGS) entry which is preliminary data.</text>
</comment>
<dbReference type="Pfam" id="PF13501">
    <property type="entry name" value="SoxY"/>
    <property type="match status" value="1"/>
</dbReference>
<accession>A0A9W6JNR8</accession>
<dbReference type="InterPro" id="IPR014880">
    <property type="entry name" value="SoxZ_dom"/>
</dbReference>
<dbReference type="Gene3D" id="2.60.40.10">
    <property type="entry name" value="Immunoglobulins"/>
    <property type="match status" value="1"/>
</dbReference>
<dbReference type="NCBIfam" id="TIGR04557">
    <property type="entry name" value="fuse_rel_SoxYZ"/>
    <property type="match status" value="1"/>
</dbReference>
<dbReference type="SUPFAM" id="SSF81296">
    <property type="entry name" value="E set domains"/>
    <property type="match status" value="1"/>
</dbReference>
<dbReference type="InterPro" id="IPR038162">
    <property type="entry name" value="SoxY_sf"/>
</dbReference>
<dbReference type="EMBL" id="BSFL01000003">
    <property type="protein sequence ID" value="GLK81015.1"/>
    <property type="molecule type" value="Genomic_DNA"/>
</dbReference>
<gene>
    <name evidence="4" type="ORF">GCM10008174_27560</name>
</gene>
<evidence type="ECO:0000259" key="3">
    <source>
        <dbReference type="Pfam" id="PF13501"/>
    </source>
</evidence>
<evidence type="ECO:0000256" key="1">
    <source>
        <dbReference type="SAM" id="SignalP"/>
    </source>
</evidence>
<protein>
    <submittedName>
        <fullName evidence="4">Quinoprotein dehydrogenase-associated SoxYZ-like carrier</fullName>
    </submittedName>
</protein>
<feature type="chain" id="PRO_5040808977" evidence="1">
    <location>
        <begin position="33"/>
        <end position="285"/>
    </location>
</feature>
<dbReference type="InterPro" id="IPR014756">
    <property type="entry name" value="Ig_E-set"/>
</dbReference>
<reference evidence="4" key="2">
    <citation type="submission" date="2023-01" db="EMBL/GenBank/DDBJ databases">
        <authorList>
            <person name="Sun Q."/>
            <person name="Evtushenko L."/>
        </authorList>
    </citation>
    <scope>NUCLEOTIDE SEQUENCE</scope>
    <source>
        <strain evidence="4">VKM B-2748</strain>
    </source>
</reference>
<dbReference type="InterPro" id="IPR013783">
    <property type="entry name" value="Ig-like_fold"/>
</dbReference>